<dbReference type="AlphaFoldDB" id="A0A1I5L920"/>
<dbReference type="Proteomes" id="UP000199356">
    <property type="component" value="Unassembled WGS sequence"/>
</dbReference>
<dbReference type="SUPFAM" id="SSF51126">
    <property type="entry name" value="Pectin lyase-like"/>
    <property type="match status" value="1"/>
</dbReference>
<reference evidence="1 2" key="1">
    <citation type="submission" date="2016-10" db="EMBL/GenBank/DDBJ databases">
        <authorList>
            <person name="de Groot N.N."/>
        </authorList>
    </citation>
    <scope>NUCLEOTIDE SEQUENCE [LARGE SCALE GENOMIC DNA]</scope>
    <source>
        <strain evidence="1 2">DSM 19547</strain>
    </source>
</reference>
<name>A0A1I5L920_9RHOB</name>
<proteinExistence type="predicted"/>
<evidence type="ECO:0008006" key="3">
    <source>
        <dbReference type="Google" id="ProtNLM"/>
    </source>
</evidence>
<dbReference type="OrthoDB" id="7720489at2"/>
<gene>
    <name evidence="1" type="ORF">SAMN04488047_101530</name>
</gene>
<dbReference type="STRING" id="441119.SAMN04488047_101530"/>
<dbReference type="Gene3D" id="2.160.20.10">
    <property type="entry name" value="Single-stranded right-handed beta-helix, Pectin lyase-like"/>
    <property type="match status" value="1"/>
</dbReference>
<evidence type="ECO:0000313" key="1">
    <source>
        <dbReference type="EMBL" id="SFO93780.1"/>
    </source>
</evidence>
<accession>A0A1I5L920</accession>
<evidence type="ECO:0000313" key="2">
    <source>
        <dbReference type="Proteomes" id="UP000199356"/>
    </source>
</evidence>
<organism evidence="1 2">
    <name type="scientific">Tranquillimonas alkanivorans</name>
    <dbReference type="NCBI Taxonomy" id="441119"/>
    <lineage>
        <taxon>Bacteria</taxon>
        <taxon>Pseudomonadati</taxon>
        <taxon>Pseudomonadota</taxon>
        <taxon>Alphaproteobacteria</taxon>
        <taxon>Rhodobacterales</taxon>
        <taxon>Roseobacteraceae</taxon>
        <taxon>Tranquillimonas</taxon>
    </lineage>
</organism>
<dbReference type="InterPro" id="IPR011050">
    <property type="entry name" value="Pectin_lyase_fold/virulence"/>
</dbReference>
<dbReference type="InterPro" id="IPR012334">
    <property type="entry name" value="Pectin_lyas_fold"/>
</dbReference>
<protein>
    <recommendedName>
        <fullName evidence="3">Right handed beta helix region</fullName>
    </recommendedName>
</protein>
<dbReference type="RefSeq" id="WP_093417258.1">
    <property type="nucleotide sequence ID" value="NZ_FOXA01000001.1"/>
</dbReference>
<dbReference type="EMBL" id="FOXA01000001">
    <property type="protein sequence ID" value="SFO93780.1"/>
    <property type="molecule type" value="Genomic_DNA"/>
</dbReference>
<keyword evidence="2" id="KW-1185">Reference proteome</keyword>
<sequence>MLGVGADVCARGPAALPVALPAGLEWDTARFPLAVERLGGRYRAKLAPRALVDPAIWSGPAFHVDVEGDDANSGVGAQDGDFSAAKRTIHAAFTAGNATGGAYRVLVKAGLYEESAFTRNGNVEPSLPVAILGWGGRACWRAGPENVAWSDAGSTFSTQLSAVNRVFRTDLRTPRGHWTELERVPDLPICQATAGTWYRDSETVHVNIGKPPGPGDVVPLRGFHGARFLTHAHDLYLENIDCQGGITGALHCDAVAARNVVGVDCTFRYATPSDNSAPLDAARVRRTNGLVAFFGCDASFGAKDGWSFHEDGQAGMHVLLQDCTGHDNGTPGASSCNAVTSHDGCRAVVLGGDFGHSRNGTEVHCIHETRTWVAGARAVARDTDGTSVAFKCSNLGKMWLQDTVADAAGDGDAFAVEANGGTIYTRRHRALSGTVAASNGGVVVPF</sequence>